<organism evidence="1 2">
    <name type="scientific">Bradyrhizobium forestalis</name>
    <dbReference type="NCBI Taxonomy" id="1419263"/>
    <lineage>
        <taxon>Bacteria</taxon>
        <taxon>Pseudomonadati</taxon>
        <taxon>Pseudomonadota</taxon>
        <taxon>Alphaproteobacteria</taxon>
        <taxon>Hyphomicrobiales</taxon>
        <taxon>Nitrobacteraceae</taxon>
        <taxon>Bradyrhizobium</taxon>
    </lineage>
</organism>
<keyword evidence="2" id="KW-1185">Reference proteome</keyword>
<reference evidence="1 2" key="1">
    <citation type="submission" date="2017-11" db="EMBL/GenBank/DDBJ databases">
        <title>Bradyrhizobium forestalis sp. nov., an efficient nitrogen-fixing bacterium isolated from nodules of forest legume species in the Amazon.</title>
        <authorList>
            <person name="Costa E.M."/>
            <person name="Guimaraes A."/>
            <person name="Carvalho T.S."/>
            <person name="Rodrigues T.L."/>
            <person name="Ribeiro P.R.A."/>
            <person name="Lebbe L."/>
            <person name="Willems A."/>
            <person name="Moreira F.M.S."/>
        </authorList>
    </citation>
    <scope>NUCLEOTIDE SEQUENCE [LARGE SCALE GENOMIC DNA]</scope>
    <source>
        <strain evidence="1 2">INPA54B</strain>
    </source>
</reference>
<comment type="caution">
    <text evidence="1">The sequence shown here is derived from an EMBL/GenBank/DDBJ whole genome shotgun (WGS) entry which is preliminary data.</text>
</comment>
<sequence>MPGLVPPARPKLLLRRGEGPGIHILYAAWKGVDGRDKPGHDASPTSARPWFRRRASQALHQPDVFAGCGGIQHRSGRRGFVVKILQRSEDVGFFRGDVGSVFDRRRER</sequence>
<evidence type="ECO:0000313" key="1">
    <source>
        <dbReference type="EMBL" id="PJG52961.1"/>
    </source>
</evidence>
<dbReference type="EMBL" id="PGVG01000020">
    <property type="protein sequence ID" value="PJG52961.1"/>
    <property type="molecule type" value="Genomic_DNA"/>
</dbReference>
<accession>A0A2M8R561</accession>
<protein>
    <submittedName>
        <fullName evidence="1">Uncharacterized protein</fullName>
    </submittedName>
</protein>
<dbReference type="AlphaFoldDB" id="A0A2M8R561"/>
<proteinExistence type="predicted"/>
<dbReference type="Proteomes" id="UP000231194">
    <property type="component" value="Unassembled WGS sequence"/>
</dbReference>
<name>A0A2M8R561_9BRAD</name>
<evidence type="ECO:0000313" key="2">
    <source>
        <dbReference type="Proteomes" id="UP000231194"/>
    </source>
</evidence>
<gene>
    <name evidence="1" type="ORF">CVM73_22870</name>
</gene>